<protein>
    <submittedName>
        <fullName evidence="4">Arginase</fullName>
    </submittedName>
</protein>
<sequence length="244" mass="28373">MVTFIPFGEKPNRDGVLYALQLLKRNKLIDDYVIVEASRIDLLSERIPQDRAYVIGEHLATYGILDRLRPKSLISVDAHTDLMHDYLDHGSWLAYALENRLVERAAVMAPVLMIPTTDRTQLWTRRVKIYPALLRSRKRGGKWRAYKNFQTNSLDEIIADAKKYLGDEIYLTVDMDVLRPEYKIARFQHGELTLDELLEILDAIKREFDVVAFDIAEISDRIRHSRLGKRALFEVFQLLTEGLE</sequence>
<dbReference type="PANTHER" id="PTHR11358">
    <property type="entry name" value="ARGINASE/AGMATINASE"/>
    <property type="match status" value="1"/>
</dbReference>
<comment type="similarity">
    <text evidence="3">Belongs to the arginase family.</text>
</comment>
<dbReference type="STRING" id="53952.A0127_02345"/>
<name>A0A142CTI8_9EURY</name>
<dbReference type="GO" id="GO:0046872">
    <property type="term" value="F:metal ion binding"/>
    <property type="evidence" value="ECO:0007669"/>
    <property type="project" value="UniProtKB-KW"/>
</dbReference>
<dbReference type="PROSITE" id="PS51409">
    <property type="entry name" value="ARGINASE_2"/>
    <property type="match status" value="1"/>
</dbReference>
<organism evidence="4 5">
    <name type="scientific">Thermococcus peptonophilus</name>
    <dbReference type="NCBI Taxonomy" id="53952"/>
    <lineage>
        <taxon>Archaea</taxon>
        <taxon>Methanobacteriati</taxon>
        <taxon>Methanobacteriota</taxon>
        <taxon>Thermococci</taxon>
        <taxon>Thermococcales</taxon>
        <taxon>Thermococcaceae</taxon>
        <taxon>Thermococcus</taxon>
    </lineage>
</organism>
<dbReference type="GO" id="GO:0033389">
    <property type="term" value="P:putrescine biosynthetic process from arginine, via agmatine"/>
    <property type="evidence" value="ECO:0007669"/>
    <property type="project" value="TreeGrafter"/>
</dbReference>
<dbReference type="EMBL" id="CP014750">
    <property type="protein sequence ID" value="AMQ18090.1"/>
    <property type="molecule type" value="Genomic_DNA"/>
</dbReference>
<evidence type="ECO:0000313" key="4">
    <source>
        <dbReference type="EMBL" id="AMQ18090.1"/>
    </source>
</evidence>
<dbReference type="AlphaFoldDB" id="A0A142CTI8"/>
<gene>
    <name evidence="4" type="ORF">A0127_02345</name>
</gene>
<keyword evidence="2" id="KW-0378">Hydrolase</keyword>
<evidence type="ECO:0000256" key="1">
    <source>
        <dbReference type="ARBA" id="ARBA00022723"/>
    </source>
</evidence>
<dbReference type="GO" id="GO:0008783">
    <property type="term" value="F:agmatinase activity"/>
    <property type="evidence" value="ECO:0007669"/>
    <property type="project" value="TreeGrafter"/>
</dbReference>
<reference evidence="5" key="1">
    <citation type="submission" date="2016-03" db="EMBL/GenBank/DDBJ databases">
        <authorList>
            <person name="Oger P.M."/>
        </authorList>
    </citation>
    <scope>NUCLEOTIDE SEQUENCE [LARGE SCALE GENOMIC DNA]</scope>
    <source>
        <strain evidence="5">OG-1</strain>
    </source>
</reference>
<dbReference type="OrthoDB" id="85348at2157"/>
<dbReference type="Gene3D" id="3.40.800.10">
    <property type="entry name" value="Ureohydrolase domain"/>
    <property type="match status" value="1"/>
</dbReference>
<dbReference type="KEGG" id="tpep:A0127_02345"/>
<evidence type="ECO:0000256" key="3">
    <source>
        <dbReference type="PROSITE-ProRule" id="PRU00742"/>
    </source>
</evidence>
<evidence type="ECO:0000313" key="5">
    <source>
        <dbReference type="Proteomes" id="UP000073604"/>
    </source>
</evidence>
<dbReference type="SUPFAM" id="SSF52768">
    <property type="entry name" value="Arginase/deacetylase"/>
    <property type="match status" value="1"/>
</dbReference>
<dbReference type="InterPro" id="IPR006035">
    <property type="entry name" value="Ureohydrolase"/>
</dbReference>
<dbReference type="RefSeq" id="WP_062387483.1">
    <property type="nucleotide sequence ID" value="NZ_CP014750.1"/>
</dbReference>
<dbReference type="Proteomes" id="UP000073604">
    <property type="component" value="Chromosome"/>
</dbReference>
<dbReference type="PANTHER" id="PTHR11358:SF26">
    <property type="entry name" value="GUANIDINO ACID HYDROLASE, MITOCHONDRIAL"/>
    <property type="match status" value="1"/>
</dbReference>
<dbReference type="InterPro" id="IPR023696">
    <property type="entry name" value="Ureohydrolase_dom_sf"/>
</dbReference>
<keyword evidence="1" id="KW-0479">Metal-binding</keyword>
<keyword evidence="5" id="KW-1185">Reference proteome</keyword>
<accession>A0A142CTI8</accession>
<dbReference type="GeneID" id="27139349"/>
<dbReference type="Pfam" id="PF00491">
    <property type="entry name" value="Arginase"/>
    <property type="match status" value="1"/>
</dbReference>
<proteinExistence type="inferred from homology"/>
<evidence type="ECO:0000256" key="2">
    <source>
        <dbReference type="ARBA" id="ARBA00022801"/>
    </source>
</evidence>